<dbReference type="GO" id="GO:0005576">
    <property type="term" value="C:extracellular region"/>
    <property type="evidence" value="ECO:0007669"/>
    <property type="project" value="UniProtKB-SubCell"/>
</dbReference>
<proteinExistence type="evidence at transcript level"/>
<accession>E7D1R4</accession>
<dbReference type="InterPro" id="IPR005468">
    <property type="entry name" value="Avidin/str"/>
</dbReference>
<evidence type="ECO:0000256" key="7">
    <source>
        <dbReference type="ARBA" id="ARBA00023267"/>
    </source>
</evidence>
<dbReference type="Gene3D" id="2.40.128.30">
    <property type="entry name" value="Avidin-like"/>
    <property type="match status" value="2"/>
</dbReference>
<dbReference type="Pfam" id="PF01382">
    <property type="entry name" value="Avidin"/>
    <property type="match status" value="1"/>
</dbReference>
<dbReference type="PRINTS" id="PR00709">
    <property type="entry name" value="AVIDIN"/>
</dbReference>
<reference evidence="8" key="1">
    <citation type="submission" date="2010-07" db="EMBL/GenBank/DDBJ databases">
        <title>Identification of Proteins Involved in Black Widow Spider Wrapping Silk Fibers.</title>
        <authorList>
            <person name="Nguyen A."/>
            <person name="Verduzco A."/>
            <person name="Vierra C."/>
        </authorList>
    </citation>
    <scope>NUCLEOTIDE SEQUENCE</scope>
</reference>
<keyword evidence="5" id="KW-1015">Disulfide bond</keyword>
<dbReference type="PANTHER" id="PTHR34399">
    <property type="entry name" value="AVIDIN-RELATED"/>
    <property type="match status" value="1"/>
</dbReference>
<comment type="subcellular location">
    <subcellularLocation>
        <location evidence="1">Secreted</location>
    </subcellularLocation>
</comment>
<dbReference type="InterPro" id="IPR005469">
    <property type="entry name" value="Avidin"/>
</dbReference>
<sequence length="288" mass="31953">VILCWFVSVVYGSLCTDLTGTWRNQLNSNMTIRNVDGNSFTGVYHTAVESNTGAASISSNISGMIQDTENGKLIGFNVLWNKGASLTAWVGQCMVCNDQEKIYTTWVLRSYLPVKKRWMTTRINQDTFFRVDSSAHEESNDIVPILSEDTIVQDASDSLSNQAHPNSVSKTTESISGIHGRWVASSRDSFEVKEIKDHGIFNGIHQSHGENGGFSVGRFDGNQAYAAVGFIAAQPTKLRGYTGHIDDPEVTGQILETSWLEHTFHHDCLAPRKFVRFGIDNFSKVDHV</sequence>
<feature type="non-terminal residue" evidence="8">
    <location>
        <position position="1"/>
    </location>
</feature>
<dbReference type="EMBL" id="HQ006017">
    <property type="protein sequence ID" value="ADV40308.1"/>
    <property type="molecule type" value="mRNA"/>
</dbReference>
<evidence type="ECO:0000313" key="8">
    <source>
        <dbReference type="EMBL" id="ADV40308.1"/>
    </source>
</evidence>
<evidence type="ECO:0000256" key="4">
    <source>
        <dbReference type="ARBA" id="ARBA00022729"/>
    </source>
</evidence>
<keyword evidence="3" id="KW-0964">Secreted</keyword>
<organism evidence="8">
    <name type="scientific">Latrodectus hesperus</name>
    <name type="common">Western black widow spider</name>
    <dbReference type="NCBI Taxonomy" id="256737"/>
    <lineage>
        <taxon>Eukaryota</taxon>
        <taxon>Metazoa</taxon>
        <taxon>Ecdysozoa</taxon>
        <taxon>Arthropoda</taxon>
        <taxon>Chelicerata</taxon>
        <taxon>Arachnida</taxon>
        <taxon>Araneae</taxon>
        <taxon>Araneomorphae</taxon>
        <taxon>Entelegynae</taxon>
        <taxon>Araneoidea</taxon>
        <taxon>Theridiidae</taxon>
        <taxon>Latrodectus</taxon>
    </lineage>
</organism>
<keyword evidence="7" id="KW-0092">Biotin</keyword>
<protein>
    <submittedName>
        <fullName evidence="8">Putative fibropellin</fullName>
    </submittedName>
</protein>
<dbReference type="AlphaFoldDB" id="E7D1R4"/>
<dbReference type="PROSITE" id="PS51326">
    <property type="entry name" value="AVIDIN_2"/>
    <property type="match status" value="1"/>
</dbReference>
<name>E7D1R4_LATHE</name>
<dbReference type="SUPFAM" id="SSF50876">
    <property type="entry name" value="Avidin/streptavidin"/>
    <property type="match status" value="1"/>
</dbReference>
<evidence type="ECO:0000256" key="3">
    <source>
        <dbReference type="ARBA" id="ARBA00022525"/>
    </source>
</evidence>
<evidence type="ECO:0000256" key="5">
    <source>
        <dbReference type="ARBA" id="ARBA00023157"/>
    </source>
</evidence>
<dbReference type="PANTHER" id="PTHR34399:SF3">
    <property type="entry name" value="AVID PROTEIN-RELATED"/>
    <property type="match status" value="1"/>
</dbReference>
<keyword evidence="6" id="KW-0325">Glycoprotein</keyword>
<dbReference type="GO" id="GO:0009374">
    <property type="term" value="F:biotin binding"/>
    <property type="evidence" value="ECO:0007669"/>
    <property type="project" value="InterPro"/>
</dbReference>
<keyword evidence="4" id="KW-0732">Signal</keyword>
<dbReference type="InterPro" id="IPR036896">
    <property type="entry name" value="Avidin-like_sf"/>
</dbReference>
<dbReference type="InterPro" id="IPR051764">
    <property type="entry name" value="Avidin/Streptavidin-rel"/>
</dbReference>
<evidence type="ECO:0000256" key="6">
    <source>
        <dbReference type="ARBA" id="ARBA00023180"/>
    </source>
</evidence>
<evidence type="ECO:0000256" key="2">
    <source>
        <dbReference type="ARBA" id="ARBA00006297"/>
    </source>
</evidence>
<comment type="similarity">
    <text evidence="2">Belongs to the avidin/streptavidin family.</text>
</comment>
<evidence type="ECO:0000256" key="1">
    <source>
        <dbReference type="ARBA" id="ARBA00004613"/>
    </source>
</evidence>